<proteinExistence type="predicted"/>
<feature type="chain" id="PRO_5021840646" evidence="2">
    <location>
        <begin position="27"/>
        <end position="527"/>
    </location>
</feature>
<sequence length="527" mass="58399" precursor="true">MFVRVVILIALCCVPAASLVVGQETAGPSWRFRFPESNAGETSSESQTDRVDVASLPPQPGYKKPSRIQVPSLADSQIVIPSEASSPSDNREFADREFADREFDDELEDNDAEARIADARLAANGNQDPYAILPTAFRNQITNFGGTFSSWLPFRRTGRFWVNPDYLYWSAEGMRTPALVTSSPSGTPRDQAAFLGGPDTTVLFGQQDLNGGWQSGYRITAGFALDPNLRWQLEGDYLKIFDRSESFSAASDDQVAPTNIIGRPFFDLINGRQTAQLISYEDVVSGRISVDAESKLSSFGLYGRGATCPTPGPCDVIAINSPLSMQIGRFDVLFGYRYANLRDSLVFAEDLRSLDVANPGSFQIRESFQTKNEFNGIELGMAYHGRWNRFTTELVAKVAAGNNKQTVQIDGYSDIVEAGFLERFPGGVLAQRTNIGEYKRNELAVLPQLTFNLGARVTRYVTLRAGYSLFYLSNVVRAGDQIDTDLNPNLFPPEQMPLVDSVLRPEFEFRETDFWAHGANFGADIRF</sequence>
<name>A0A518IRV2_9BACT</name>
<evidence type="ECO:0000313" key="4">
    <source>
        <dbReference type="Proteomes" id="UP000316770"/>
    </source>
</evidence>
<reference evidence="3 4" key="1">
    <citation type="submission" date="2019-02" db="EMBL/GenBank/DDBJ databases">
        <title>Deep-cultivation of Planctomycetes and their phenomic and genomic characterization uncovers novel biology.</title>
        <authorList>
            <person name="Wiegand S."/>
            <person name="Jogler M."/>
            <person name="Boedeker C."/>
            <person name="Pinto D."/>
            <person name="Vollmers J."/>
            <person name="Rivas-Marin E."/>
            <person name="Kohn T."/>
            <person name="Peeters S.H."/>
            <person name="Heuer A."/>
            <person name="Rast P."/>
            <person name="Oberbeckmann S."/>
            <person name="Bunk B."/>
            <person name="Jeske O."/>
            <person name="Meyerdierks A."/>
            <person name="Storesund J.E."/>
            <person name="Kallscheuer N."/>
            <person name="Luecker S."/>
            <person name="Lage O.M."/>
            <person name="Pohl T."/>
            <person name="Merkel B.J."/>
            <person name="Hornburger P."/>
            <person name="Mueller R.-W."/>
            <person name="Bruemmer F."/>
            <person name="Labrenz M."/>
            <person name="Spormann A.M."/>
            <person name="Op den Camp H."/>
            <person name="Overmann J."/>
            <person name="Amann R."/>
            <person name="Jetten M.S.M."/>
            <person name="Mascher T."/>
            <person name="Medema M.H."/>
            <person name="Devos D.P."/>
            <person name="Kaster A.-K."/>
            <person name="Ovreas L."/>
            <person name="Rohde M."/>
            <person name="Galperin M.Y."/>
            <person name="Jogler C."/>
        </authorList>
    </citation>
    <scope>NUCLEOTIDE SEQUENCE [LARGE SCALE GENOMIC DNA]</scope>
    <source>
        <strain evidence="3 4">Mal33</strain>
    </source>
</reference>
<organism evidence="3 4">
    <name type="scientific">Rosistilla oblonga</name>
    <dbReference type="NCBI Taxonomy" id="2527990"/>
    <lineage>
        <taxon>Bacteria</taxon>
        <taxon>Pseudomonadati</taxon>
        <taxon>Planctomycetota</taxon>
        <taxon>Planctomycetia</taxon>
        <taxon>Pirellulales</taxon>
        <taxon>Pirellulaceae</taxon>
        <taxon>Rosistilla</taxon>
    </lineage>
</organism>
<protein>
    <submittedName>
        <fullName evidence="3">Uncharacterized protein</fullName>
    </submittedName>
</protein>
<gene>
    <name evidence="3" type="ORF">Mal33_18060</name>
</gene>
<dbReference type="Proteomes" id="UP000316770">
    <property type="component" value="Chromosome"/>
</dbReference>
<dbReference type="EMBL" id="CP036318">
    <property type="protein sequence ID" value="QDV55827.1"/>
    <property type="molecule type" value="Genomic_DNA"/>
</dbReference>
<keyword evidence="4" id="KW-1185">Reference proteome</keyword>
<keyword evidence="2" id="KW-0732">Signal</keyword>
<dbReference type="RefSeq" id="WP_145283745.1">
    <property type="nucleotide sequence ID" value="NZ_CP036318.1"/>
</dbReference>
<accession>A0A518IRV2</accession>
<dbReference type="InterPro" id="IPR011446">
    <property type="entry name" value="BBP7"/>
</dbReference>
<evidence type="ECO:0000256" key="2">
    <source>
        <dbReference type="SAM" id="SignalP"/>
    </source>
</evidence>
<dbReference type="Pfam" id="PF07585">
    <property type="entry name" value="BBP7"/>
    <property type="match status" value="1"/>
</dbReference>
<evidence type="ECO:0000313" key="3">
    <source>
        <dbReference type="EMBL" id="QDV55827.1"/>
    </source>
</evidence>
<evidence type="ECO:0000256" key="1">
    <source>
        <dbReference type="SAM" id="MobiDB-lite"/>
    </source>
</evidence>
<dbReference type="AlphaFoldDB" id="A0A518IRV2"/>
<feature type="signal peptide" evidence="2">
    <location>
        <begin position="1"/>
        <end position="26"/>
    </location>
</feature>
<feature type="region of interest" description="Disordered" evidence="1">
    <location>
        <begin position="30"/>
        <end position="67"/>
    </location>
</feature>